<evidence type="ECO:0000313" key="4">
    <source>
        <dbReference type="EMBL" id="CAF0861804.1"/>
    </source>
</evidence>
<dbReference type="Proteomes" id="UP000663882">
    <property type="component" value="Unassembled WGS sequence"/>
</dbReference>
<evidence type="ECO:0000256" key="1">
    <source>
        <dbReference type="SAM" id="MobiDB-lite"/>
    </source>
</evidence>
<protein>
    <submittedName>
        <fullName evidence="4">Uncharacterized protein</fullName>
    </submittedName>
</protein>
<dbReference type="EMBL" id="CAJNOO010000022">
    <property type="protein sequence ID" value="CAF0749199.1"/>
    <property type="molecule type" value="Genomic_DNA"/>
</dbReference>
<evidence type="ECO:0000256" key="2">
    <source>
        <dbReference type="SAM" id="Phobius"/>
    </source>
</evidence>
<name>A0A813WX38_9BILA</name>
<evidence type="ECO:0000313" key="3">
    <source>
        <dbReference type="EMBL" id="CAF0749199.1"/>
    </source>
</evidence>
<reference evidence="4" key="1">
    <citation type="submission" date="2021-02" db="EMBL/GenBank/DDBJ databases">
        <authorList>
            <person name="Nowell W R."/>
        </authorList>
    </citation>
    <scope>NUCLEOTIDE SEQUENCE</scope>
</reference>
<gene>
    <name evidence="3" type="ORF">RFH988_LOCUS1198</name>
    <name evidence="4" type="ORF">SEV965_LOCUS3659</name>
</gene>
<dbReference type="EMBL" id="CAJNOU010000095">
    <property type="protein sequence ID" value="CAF0861804.1"/>
    <property type="molecule type" value="Genomic_DNA"/>
</dbReference>
<proteinExistence type="predicted"/>
<evidence type="ECO:0000313" key="5">
    <source>
        <dbReference type="Proteomes" id="UP000663889"/>
    </source>
</evidence>
<keyword evidence="2" id="KW-0472">Membrane</keyword>
<feature type="compositionally biased region" description="Acidic residues" evidence="1">
    <location>
        <begin position="64"/>
        <end position="85"/>
    </location>
</feature>
<keyword evidence="2" id="KW-1133">Transmembrane helix</keyword>
<feature type="transmembrane region" description="Helical" evidence="2">
    <location>
        <begin position="6"/>
        <end position="31"/>
    </location>
</feature>
<keyword evidence="2" id="KW-0812">Transmembrane</keyword>
<dbReference type="Proteomes" id="UP000663889">
    <property type="component" value="Unassembled WGS sequence"/>
</dbReference>
<comment type="caution">
    <text evidence="4">The sequence shown here is derived from an EMBL/GenBank/DDBJ whole genome shotgun (WGS) entry which is preliminary data.</text>
</comment>
<accession>A0A813WX38</accession>
<dbReference type="AlphaFoldDB" id="A0A813WX38"/>
<sequence>MKFVPVIYLCKLIFFVKLILCEMNVTMNIIIPTIIIRPYPNLPLTEQVMYDLKNSMRKANEMNDFVDDDDNDDDDDYNEDDDIEISEPLTTSTKSTTTTTLEINIVN</sequence>
<organism evidence="4 5">
    <name type="scientific">Rotaria sordida</name>
    <dbReference type="NCBI Taxonomy" id="392033"/>
    <lineage>
        <taxon>Eukaryota</taxon>
        <taxon>Metazoa</taxon>
        <taxon>Spiralia</taxon>
        <taxon>Gnathifera</taxon>
        <taxon>Rotifera</taxon>
        <taxon>Eurotatoria</taxon>
        <taxon>Bdelloidea</taxon>
        <taxon>Philodinida</taxon>
        <taxon>Philodinidae</taxon>
        <taxon>Rotaria</taxon>
    </lineage>
</organism>
<feature type="region of interest" description="Disordered" evidence="1">
    <location>
        <begin position="62"/>
        <end position="96"/>
    </location>
</feature>